<dbReference type="Gene3D" id="1.10.510.10">
    <property type="entry name" value="Transferase(Phosphotransferase) domain 1"/>
    <property type="match status" value="1"/>
</dbReference>
<feature type="compositionally biased region" description="Basic and acidic residues" evidence="10">
    <location>
        <begin position="491"/>
        <end position="513"/>
    </location>
</feature>
<dbReference type="InterPro" id="IPR013087">
    <property type="entry name" value="Znf_C2H2_type"/>
</dbReference>
<dbReference type="PROSITE" id="PS50157">
    <property type="entry name" value="ZINC_FINGER_C2H2_2"/>
    <property type="match status" value="1"/>
</dbReference>
<evidence type="ECO:0000259" key="12">
    <source>
        <dbReference type="PROSITE" id="PS50157"/>
    </source>
</evidence>
<dbReference type="Gene3D" id="3.30.200.20">
    <property type="entry name" value="Phosphorylase Kinase, domain 1"/>
    <property type="match status" value="1"/>
</dbReference>
<dbReference type="GO" id="GO:0004674">
    <property type="term" value="F:protein serine/threonine kinase activity"/>
    <property type="evidence" value="ECO:0007669"/>
    <property type="project" value="UniProtKB-KW"/>
</dbReference>
<keyword evidence="9" id="KW-0479">Metal-binding</keyword>
<evidence type="ECO:0000256" key="4">
    <source>
        <dbReference type="ARBA" id="ARBA00022741"/>
    </source>
</evidence>
<feature type="region of interest" description="Disordered" evidence="10">
    <location>
        <begin position="67"/>
        <end position="110"/>
    </location>
</feature>
<feature type="compositionally biased region" description="Polar residues" evidence="10">
    <location>
        <begin position="543"/>
        <end position="565"/>
    </location>
</feature>
<dbReference type="CDD" id="cd00180">
    <property type="entry name" value="PKc"/>
    <property type="match status" value="1"/>
</dbReference>
<accession>A0A2J6ST02</accession>
<feature type="compositionally biased region" description="Low complexity" evidence="10">
    <location>
        <begin position="94"/>
        <end position="110"/>
    </location>
</feature>
<keyword evidence="6" id="KW-0067">ATP-binding</keyword>
<dbReference type="OrthoDB" id="3564142at2759"/>
<feature type="domain" description="Protein kinase" evidence="11">
    <location>
        <begin position="627"/>
        <end position="898"/>
    </location>
</feature>
<keyword evidence="9" id="KW-0862">Zinc</keyword>
<evidence type="ECO:0000256" key="7">
    <source>
        <dbReference type="ARBA" id="ARBA00047899"/>
    </source>
</evidence>
<dbReference type="EMBL" id="KZ613866">
    <property type="protein sequence ID" value="PMD53880.1"/>
    <property type="molecule type" value="Genomic_DNA"/>
</dbReference>
<dbReference type="PROSITE" id="PS00108">
    <property type="entry name" value="PROTEIN_KINASE_ST"/>
    <property type="match status" value="1"/>
</dbReference>
<dbReference type="GO" id="GO:0008270">
    <property type="term" value="F:zinc ion binding"/>
    <property type="evidence" value="ECO:0007669"/>
    <property type="project" value="UniProtKB-KW"/>
</dbReference>
<keyword evidence="2" id="KW-0723">Serine/threonine-protein kinase</keyword>
<dbReference type="InterPro" id="IPR008271">
    <property type="entry name" value="Ser/Thr_kinase_AS"/>
</dbReference>
<gene>
    <name evidence="13" type="ORF">K444DRAFT_634694</name>
</gene>
<dbReference type="GO" id="GO:0005524">
    <property type="term" value="F:ATP binding"/>
    <property type="evidence" value="ECO:0007669"/>
    <property type="project" value="UniProtKB-KW"/>
</dbReference>
<feature type="compositionally biased region" description="Polar residues" evidence="10">
    <location>
        <begin position="70"/>
        <end position="93"/>
    </location>
</feature>
<dbReference type="PANTHER" id="PTHR43671">
    <property type="entry name" value="SERINE/THREONINE-PROTEIN KINASE NEK"/>
    <property type="match status" value="1"/>
</dbReference>
<proteinExistence type="predicted"/>
<dbReference type="GO" id="GO:0005634">
    <property type="term" value="C:nucleus"/>
    <property type="evidence" value="ECO:0007669"/>
    <property type="project" value="TreeGrafter"/>
</dbReference>
<reference evidence="13 14" key="1">
    <citation type="submission" date="2016-04" db="EMBL/GenBank/DDBJ databases">
        <title>A degradative enzymes factory behind the ericoid mycorrhizal symbiosis.</title>
        <authorList>
            <consortium name="DOE Joint Genome Institute"/>
            <person name="Martino E."/>
            <person name="Morin E."/>
            <person name="Grelet G."/>
            <person name="Kuo A."/>
            <person name="Kohler A."/>
            <person name="Daghino S."/>
            <person name="Barry K."/>
            <person name="Choi C."/>
            <person name="Cichocki N."/>
            <person name="Clum A."/>
            <person name="Copeland A."/>
            <person name="Hainaut M."/>
            <person name="Haridas S."/>
            <person name="Labutti K."/>
            <person name="Lindquist E."/>
            <person name="Lipzen A."/>
            <person name="Khouja H.-R."/>
            <person name="Murat C."/>
            <person name="Ohm R."/>
            <person name="Olson A."/>
            <person name="Spatafora J."/>
            <person name="Veneault-Fourrey C."/>
            <person name="Henrissat B."/>
            <person name="Grigoriev I."/>
            <person name="Martin F."/>
            <person name="Perotto S."/>
        </authorList>
    </citation>
    <scope>NUCLEOTIDE SEQUENCE [LARGE SCALE GENOMIC DNA]</scope>
    <source>
        <strain evidence="13 14">E</strain>
    </source>
</reference>
<feature type="compositionally biased region" description="Acidic residues" evidence="10">
    <location>
        <begin position="514"/>
        <end position="533"/>
    </location>
</feature>
<feature type="domain" description="C2H2-type" evidence="12">
    <location>
        <begin position="348"/>
        <end position="376"/>
    </location>
</feature>
<evidence type="ECO:0000256" key="1">
    <source>
        <dbReference type="ARBA" id="ARBA00012513"/>
    </source>
</evidence>
<keyword evidence="4" id="KW-0547">Nucleotide-binding</keyword>
<dbReference type="InterPro" id="IPR000719">
    <property type="entry name" value="Prot_kinase_dom"/>
</dbReference>
<feature type="region of interest" description="Disordered" evidence="10">
    <location>
        <begin position="916"/>
        <end position="974"/>
    </location>
</feature>
<evidence type="ECO:0000256" key="5">
    <source>
        <dbReference type="ARBA" id="ARBA00022777"/>
    </source>
</evidence>
<evidence type="ECO:0000256" key="2">
    <source>
        <dbReference type="ARBA" id="ARBA00022527"/>
    </source>
</evidence>
<dbReference type="STRING" id="1095630.A0A2J6ST02"/>
<sequence length="1334" mass="148648">MAWPLLPQQALGKCVQASDVDKQTDWGLPCDFALEQCTDTPGNSQEAHGRGFMSFLEASSTPFSFGDYPVSTQIPNPQQETVDPTLLSQHNWPSSGTDSTSSSFGSRLSGFQNHPSTSSLGSCSTNSGLCSQRLEFDSFNTSNPNKRRYCERSTEEAGPPTSQVQLVHSDTSLDMEADPTAISIFESWLSTCPSIYPEDSDFRNLAALTKLEVGIVKSWFARKLRARRIDDSMFETWLSSYPSTYPGDEEFKSLADLTRLNLDTVRLWFAQKLRCKMSTSQLNNESSATGYSGVGTNSSRHFGLPAMNAQHQPSILQRAASWVKQERESKCIASLDQSILLRDDNKRFQCTRKCGKKFRDRDDWRKHEEVNWPQEGWVCDLPAAVLVAGIQICTHCEVPNPDMDHFQTHKKSTCNNKAFTTRGRLHYRKQHFLQHFDNVHPHVPCDDYVRNSHFSVESNFPRWCGFCRHKFVHWKDRVEHIGVHFHDEGKDMTEWSDRPEAGHESGSQEHDKGGDDDEDPDDASDSSDDDSDDLPPRSAPKRPTQSKTSCSRGQPGATATDSRNGMQRPGLAMFGKSFEPRFSRTPRGEKSVEQPFLHRSHPPSDTVAGHLGYDMAKFLDTLETPPYARMKVLGCGPYSVVDEVRNLATGAVFARKTITFPKSREPSLFMTEVKIMKKLDHPHIVRFVDTYTLDKSVSILMSPVADFDLGDLINKYPTAELIPMDTIIQWFGCLVSSVKYLHGKSIKHQDIKPSNILIKGQMIFLADFGIAKIFMDSDSTASTSGDMTMKYCSPETALRGLRGRKADIFSLGCVFLEMFNLLIPQGRAKFEHFQERHSIGGGTYHENLRMVELWIGVLRQEPAFEGDSILWQLLDTCQAMLGKSREDRPSAADLYATLPAGKCCLLAEKEFNSKSALEEKQSASSNTPLAPFHSSPQPAHLADQMPTTNEQSSQQMQVSGNGRELLPPQMPHNSMRSESLCSECNNCGPSWGLILGKTAGSYVPRVWIILTLIGGLLLVLVNSHFPLRETGSHGSQVHILTKVVVISRVNPESSPRELSVVDAIPTALLEPRTPIKRLSEAPAFGRDILPRSPPSVDPSFEIILSGPTFQYLRELRKLWGETDMVRQICRDHKASQMEVCLRKQVLITRFSASTKLMQIQFCHGAQARITGPQAMLPSLLEAETLGVDDDHLDIFFTHCISTIVDLLDEKGFSWREYQEDMPYACPSGFKFSNKPQDSPLLINRAIGSGPNSTILALTNNFTSNPNFAAETVPQSSPRTLNMTNDGHYTAFSTGVALGKVNVVVSIAAYLSAEIFGAYCNISATSLPDVGYQDS</sequence>
<keyword evidence="9" id="KW-0863">Zinc-finger</keyword>
<evidence type="ECO:0000313" key="13">
    <source>
        <dbReference type="EMBL" id="PMD53880.1"/>
    </source>
</evidence>
<evidence type="ECO:0000256" key="3">
    <source>
        <dbReference type="ARBA" id="ARBA00022679"/>
    </source>
</evidence>
<evidence type="ECO:0000313" key="14">
    <source>
        <dbReference type="Proteomes" id="UP000235371"/>
    </source>
</evidence>
<keyword evidence="5" id="KW-0418">Kinase</keyword>
<protein>
    <recommendedName>
        <fullName evidence="1">non-specific serine/threonine protein kinase</fullName>
        <ecNumber evidence="1">2.7.11.1</ecNumber>
    </recommendedName>
</protein>
<dbReference type="SMART" id="SM00220">
    <property type="entry name" value="S_TKc"/>
    <property type="match status" value="1"/>
</dbReference>
<organism evidence="13 14">
    <name type="scientific">Hyaloscypha bicolor E</name>
    <dbReference type="NCBI Taxonomy" id="1095630"/>
    <lineage>
        <taxon>Eukaryota</taxon>
        <taxon>Fungi</taxon>
        <taxon>Dikarya</taxon>
        <taxon>Ascomycota</taxon>
        <taxon>Pezizomycotina</taxon>
        <taxon>Leotiomycetes</taxon>
        <taxon>Helotiales</taxon>
        <taxon>Hyaloscyphaceae</taxon>
        <taxon>Hyaloscypha</taxon>
        <taxon>Hyaloscypha bicolor</taxon>
    </lineage>
</organism>
<keyword evidence="3" id="KW-0808">Transferase</keyword>
<dbReference type="Pfam" id="PF00069">
    <property type="entry name" value="Pkinase"/>
    <property type="match status" value="1"/>
</dbReference>
<name>A0A2J6ST02_9HELO</name>
<keyword evidence="14" id="KW-1185">Reference proteome</keyword>
<comment type="catalytic activity">
    <reaction evidence="8">
        <text>L-seryl-[protein] + ATP = O-phospho-L-seryl-[protein] + ADP + H(+)</text>
        <dbReference type="Rhea" id="RHEA:17989"/>
        <dbReference type="Rhea" id="RHEA-COMP:9863"/>
        <dbReference type="Rhea" id="RHEA-COMP:11604"/>
        <dbReference type="ChEBI" id="CHEBI:15378"/>
        <dbReference type="ChEBI" id="CHEBI:29999"/>
        <dbReference type="ChEBI" id="CHEBI:30616"/>
        <dbReference type="ChEBI" id="CHEBI:83421"/>
        <dbReference type="ChEBI" id="CHEBI:456216"/>
        <dbReference type="EC" id="2.7.11.1"/>
    </reaction>
</comment>
<dbReference type="GeneID" id="36591854"/>
<feature type="compositionally biased region" description="Polar residues" evidence="10">
    <location>
        <begin position="945"/>
        <end position="960"/>
    </location>
</feature>
<evidence type="ECO:0000256" key="9">
    <source>
        <dbReference type="PROSITE-ProRule" id="PRU00042"/>
    </source>
</evidence>
<evidence type="ECO:0000256" key="6">
    <source>
        <dbReference type="ARBA" id="ARBA00022840"/>
    </source>
</evidence>
<dbReference type="SUPFAM" id="SSF56112">
    <property type="entry name" value="Protein kinase-like (PK-like)"/>
    <property type="match status" value="1"/>
</dbReference>
<comment type="catalytic activity">
    <reaction evidence="7">
        <text>L-threonyl-[protein] + ATP = O-phospho-L-threonyl-[protein] + ADP + H(+)</text>
        <dbReference type="Rhea" id="RHEA:46608"/>
        <dbReference type="Rhea" id="RHEA-COMP:11060"/>
        <dbReference type="Rhea" id="RHEA-COMP:11605"/>
        <dbReference type="ChEBI" id="CHEBI:15378"/>
        <dbReference type="ChEBI" id="CHEBI:30013"/>
        <dbReference type="ChEBI" id="CHEBI:30616"/>
        <dbReference type="ChEBI" id="CHEBI:61977"/>
        <dbReference type="ChEBI" id="CHEBI:456216"/>
        <dbReference type="EC" id="2.7.11.1"/>
    </reaction>
</comment>
<dbReference type="PROSITE" id="PS50011">
    <property type="entry name" value="PROTEIN_KINASE_DOM"/>
    <property type="match status" value="1"/>
</dbReference>
<feature type="compositionally biased region" description="Basic and acidic residues" evidence="10">
    <location>
        <begin position="578"/>
        <end position="592"/>
    </location>
</feature>
<dbReference type="Proteomes" id="UP000235371">
    <property type="component" value="Unassembled WGS sequence"/>
</dbReference>
<evidence type="ECO:0000259" key="11">
    <source>
        <dbReference type="PROSITE" id="PS50011"/>
    </source>
</evidence>
<dbReference type="RefSeq" id="XP_024730784.1">
    <property type="nucleotide sequence ID" value="XM_024883777.1"/>
</dbReference>
<dbReference type="InParanoid" id="A0A2J6ST02"/>
<evidence type="ECO:0000256" key="10">
    <source>
        <dbReference type="SAM" id="MobiDB-lite"/>
    </source>
</evidence>
<dbReference type="InterPro" id="IPR011009">
    <property type="entry name" value="Kinase-like_dom_sf"/>
</dbReference>
<dbReference type="PANTHER" id="PTHR43671:SF98">
    <property type="entry name" value="SERINE_THREONINE-PROTEIN KINASE NEK11"/>
    <property type="match status" value="1"/>
</dbReference>
<dbReference type="EC" id="2.7.11.1" evidence="1"/>
<feature type="region of interest" description="Disordered" evidence="10">
    <location>
        <begin position="491"/>
        <end position="604"/>
    </location>
</feature>
<evidence type="ECO:0000256" key="8">
    <source>
        <dbReference type="ARBA" id="ARBA00048679"/>
    </source>
</evidence>
<dbReference type="InterPro" id="IPR050660">
    <property type="entry name" value="NEK_Ser/Thr_kinase"/>
</dbReference>